<feature type="compositionally biased region" description="Basic and acidic residues" evidence="1">
    <location>
        <begin position="337"/>
        <end position="350"/>
    </location>
</feature>
<evidence type="ECO:0000256" key="1">
    <source>
        <dbReference type="SAM" id="MobiDB-lite"/>
    </source>
</evidence>
<proteinExistence type="predicted"/>
<evidence type="ECO:0000313" key="2">
    <source>
        <dbReference type="EMBL" id="KAL2340383.1"/>
    </source>
</evidence>
<dbReference type="AlphaFoldDB" id="A0ABD1MY95"/>
<gene>
    <name evidence="2" type="ORF">Fmac_008323</name>
</gene>
<feature type="region of interest" description="Disordered" evidence="1">
    <location>
        <begin position="321"/>
        <end position="350"/>
    </location>
</feature>
<reference evidence="2 3" key="1">
    <citation type="submission" date="2024-08" db="EMBL/GenBank/DDBJ databases">
        <title>Insights into the chromosomal genome structure of Flemingia macrophylla.</title>
        <authorList>
            <person name="Ding Y."/>
            <person name="Zhao Y."/>
            <person name="Bi W."/>
            <person name="Wu M."/>
            <person name="Zhao G."/>
            <person name="Gong Y."/>
            <person name="Li W."/>
            <person name="Zhang P."/>
        </authorList>
    </citation>
    <scope>NUCLEOTIDE SEQUENCE [LARGE SCALE GENOMIC DNA]</scope>
    <source>
        <strain evidence="2">DYQJB</strain>
        <tissue evidence="2">Leaf</tissue>
    </source>
</reference>
<evidence type="ECO:0000313" key="3">
    <source>
        <dbReference type="Proteomes" id="UP001603857"/>
    </source>
</evidence>
<organism evidence="2 3">
    <name type="scientific">Flemingia macrophylla</name>
    <dbReference type="NCBI Taxonomy" id="520843"/>
    <lineage>
        <taxon>Eukaryota</taxon>
        <taxon>Viridiplantae</taxon>
        <taxon>Streptophyta</taxon>
        <taxon>Embryophyta</taxon>
        <taxon>Tracheophyta</taxon>
        <taxon>Spermatophyta</taxon>
        <taxon>Magnoliopsida</taxon>
        <taxon>eudicotyledons</taxon>
        <taxon>Gunneridae</taxon>
        <taxon>Pentapetalae</taxon>
        <taxon>rosids</taxon>
        <taxon>fabids</taxon>
        <taxon>Fabales</taxon>
        <taxon>Fabaceae</taxon>
        <taxon>Papilionoideae</taxon>
        <taxon>50 kb inversion clade</taxon>
        <taxon>NPAAA clade</taxon>
        <taxon>indigoferoid/millettioid clade</taxon>
        <taxon>Phaseoleae</taxon>
        <taxon>Flemingia</taxon>
    </lineage>
</organism>
<comment type="caution">
    <text evidence="2">The sequence shown here is derived from an EMBL/GenBank/DDBJ whole genome shotgun (WGS) entry which is preliminary data.</text>
</comment>
<keyword evidence="3" id="KW-1185">Reference proteome</keyword>
<feature type="region of interest" description="Disordered" evidence="1">
    <location>
        <begin position="1"/>
        <end position="20"/>
    </location>
</feature>
<accession>A0ABD1MY95</accession>
<dbReference type="Proteomes" id="UP001603857">
    <property type="component" value="Unassembled WGS sequence"/>
</dbReference>
<name>A0ABD1MY95_9FABA</name>
<sequence>MGEKRCCKSSPSYDRSAGSGWGKGWEIRTTDASFGCLAYRRRLYAHEYTESDAKKLYQQHWHQCTKEASTSGLTPEEQKRKLIYKGNMIEHLCHVIHFSNTSIAFTHKNYCPINGDETRILYAIIGNSNGLNQGGPRQRVEALPALNSAFNSSSGTKIYTPRTSGKSVGSQRTATVAAFSLVLTVEKKKPAPETETSAVQCVGCDYLTSLNLCSSPDTKSESAPSETEAVEEVAEAKGFLQKLFGFLVKAETFRVYSGIRVEPFRVYSRGIMKLIGRRQKGDRSRARGGDCRSGYGGDAQGLSGYGGGGCRDGYGGDAQGRGGYGGEGTRGIVKPMGDIRRGKGEGRGEGPEEVTVAVALWVRGEVWVVATGVIHVRSKIPLEVCRLTPKATKITVKADRHPKKDNNSMLPIGEIRVRAADSHLEYTPKAGTSPLPLRFGQPRQLWVR</sequence>
<protein>
    <submittedName>
        <fullName evidence="2">Uncharacterized protein</fullName>
    </submittedName>
</protein>
<dbReference type="EMBL" id="JBGMDY010000003">
    <property type="protein sequence ID" value="KAL2340383.1"/>
    <property type="molecule type" value="Genomic_DNA"/>
</dbReference>